<dbReference type="GO" id="GO:0007165">
    <property type="term" value="P:signal transduction"/>
    <property type="evidence" value="ECO:0007669"/>
    <property type="project" value="InterPro"/>
</dbReference>
<keyword evidence="1" id="KW-0343">GTPase activation</keyword>
<feature type="domain" description="Rho-GAP" evidence="3">
    <location>
        <begin position="59"/>
        <end position="254"/>
    </location>
</feature>
<dbReference type="PANTHER" id="PTHR15228">
    <property type="entry name" value="SPERMATHECAL PHYSIOLOGY VARIANT"/>
    <property type="match status" value="1"/>
</dbReference>
<evidence type="ECO:0000259" key="3">
    <source>
        <dbReference type="PROSITE" id="PS50238"/>
    </source>
</evidence>
<sequence>MSVVDAPITISPSQKNQIKAWWKKVKLNNPNFQDLKMSAVDGRGVFGISLLESVGYAHSRISYVDDKTGNQCNGYIPIIIAKCGAYLKDGALSTEGIFRLSGNAKRISMLQTIFDSPHDEYGLQLDWSGYTVHDASNVMRRFLNYLPEPVITLQYQAAFTKALHADTNVEEKIEAFQALIEQLPILHQYLLLYLLDLLCLFSLYSENTRMDLSSLATAFSPAILSDPNDAMNPSRYKEAQKVLEFLIEHQTKFSMPRTLKSNDDPSCKRIVVYSHHSRSQQELRRHNSMDIELNKSHPYSPASSHSVSDLSTTARVASSNTVISLPMMHPTLKRSKTVPSKREKHPVYDEPQQMVILNNSSNAS</sequence>
<dbReference type="Pfam" id="PF00620">
    <property type="entry name" value="RhoGAP"/>
    <property type="match status" value="1"/>
</dbReference>
<feature type="region of interest" description="Disordered" evidence="2">
    <location>
        <begin position="293"/>
        <end position="364"/>
    </location>
</feature>
<evidence type="ECO:0000313" key="5">
    <source>
        <dbReference type="Proteomes" id="UP000603453"/>
    </source>
</evidence>
<name>A0A8H7UXS7_9FUNG</name>
<dbReference type="SUPFAM" id="SSF48350">
    <property type="entry name" value="GTPase activation domain, GAP"/>
    <property type="match status" value="1"/>
</dbReference>
<dbReference type="PROSITE" id="PS50238">
    <property type="entry name" value="RHOGAP"/>
    <property type="match status" value="1"/>
</dbReference>
<gene>
    <name evidence="4" type="ORF">INT47_011503</name>
</gene>
<dbReference type="OrthoDB" id="3196451at2759"/>
<evidence type="ECO:0000313" key="4">
    <source>
        <dbReference type="EMBL" id="KAG2195998.1"/>
    </source>
</evidence>
<dbReference type="InterPro" id="IPR008936">
    <property type="entry name" value="Rho_GTPase_activation_prot"/>
</dbReference>
<feature type="non-terminal residue" evidence="4">
    <location>
        <position position="1"/>
    </location>
</feature>
<proteinExistence type="predicted"/>
<evidence type="ECO:0000256" key="1">
    <source>
        <dbReference type="ARBA" id="ARBA00022468"/>
    </source>
</evidence>
<organism evidence="4 5">
    <name type="scientific">Mucor saturninus</name>
    <dbReference type="NCBI Taxonomy" id="64648"/>
    <lineage>
        <taxon>Eukaryota</taxon>
        <taxon>Fungi</taxon>
        <taxon>Fungi incertae sedis</taxon>
        <taxon>Mucoromycota</taxon>
        <taxon>Mucoromycotina</taxon>
        <taxon>Mucoromycetes</taxon>
        <taxon>Mucorales</taxon>
        <taxon>Mucorineae</taxon>
        <taxon>Mucoraceae</taxon>
        <taxon>Mucor</taxon>
    </lineage>
</organism>
<dbReference type="GO" id="GO:0060237">
    <property type="term" value="P:regulation of fungal-type cell wall organization"/>
    <property type="evidence" value="ECO:0007669"/>
    <property type="project" value="TreeGrafter"/>
</dbReference>
<keyword evidence="5" id="KW-1185">Reference proteome</keyword>
<dbReference type="InterPro" id="IPR000198">
    <property type="entry name" value="RhoGAP_dom"/>
</dbReference>
<evidence type="ECO:0000256" key="2">
    <source>
        <dbReference type="SAM" id="MobiDB-lite"/>
    </source>
</evidence>
<protein>
    <recommendedName>
        <fullName evidence="3">Rho-GAP domain-containing protein</fullName>
    </recommendedName>
</protein>
<reference evidence="4" key="1">
    <citation type="submission" date="2020-12" db="EMBL/GenBank/DDBJ databases">
        <title>Metabolic potential, ecology and presence of endohyphal bacteria is reflected in genomic diversity of Mucoromycotina.</title>
        <authorList>
            <person name="Muszewska A."/>
            <person name="Okrasinska A."/>
            <person name="Steczkiewicz K."/>
            <person name="Drgas O."/>
            <person name="Orlowska M."/>
            <person name="Perlinska-Lenart U."/>
            <person name="Aleksandrzak-Piekarczyk T."/>
            <person name="Szatraj K."/>
            <person name="Zielenkiewicz U."/>
            <person name="Pilsyk S."/>
            <person name="Malc E."/>
            <person name="Mieczkowski P."/>
            <person name="Kruszewska J.S."/>
            <person name="Biernat P."/>
            <person name="Pawlowska J."/>
        </authorList>
    </citation>
    <scope>NUCLEOTIDE SEQUENCE</scope>
    <source>
        <strain evidence="4">WA0000017839</strain>
    </source>
</reference>
<comment type="caution">
    <text evidence="4">The sequence shown here is derived from an EMBL/GenBank/DDBJ whole genome shotgun (WGS) entry which is preliminary data.</text>
</comment>
<feature type="compositionally biased region" description="Polar residues" evidence="2">
    <location>
        <begin position="301"/>
        <end position="323"/>
    </location>
</feature>
<dbReference type="PANTHER" id="PTHR15228:SF25">
    <property type="entry name" value="F-BAR DOMAIN-CONTAINING PROTEIN"/>
    <property type="match status" value="1"/>
</dbReference>
<dbReference type="GO" id="GO:0005938">
    <property type="term" value="C:cell cortex"/>
    <property type="evidence" value="ECO:0007669"/>
    <property type="project" value="TreeGrafter"/>
</dbReference>
<dbReference type="EMBL" id="JAEPRD010000156">
    <property type="protein sequence ID" value="KAG2195998.1"/>
    <property type="molecule type" value="Genomic_DNA"/>
</dbReference>
<dbReference type="AlphaFoldDB" id="A0A8H7UXS7"/>
<accession>A0A8H7UXS7</accession>
<dbReference type="GO" id="GO:0005096">
    <property type="term" value="F:GTPase activator activity"/>
    <property type="evidence" value="ECO:0007669"/>
    <property type="project" value="UniProtKB-KW"/>
</dbReference>
<dbReference type="InterPro" id="IPR051025">
    <property type="entry name" value="RhoGAP"/>
</dbReference>
<dbReference type="Proteomes" id="UP000603453">
    <property type="component" value="Unassembled WGS sequence"/>
</dbReference>
<dbReference type="SMART" id="SM00324">
    <property type="entry name" value="RhoGAP"/>
    <property type="match status" value="1"/>
</dbReference>
<feature type="compositionally biased region" description="Polar residues" evidence="2">
    <location>
        <begin position="355"/>
        <end position="364"/>
    </location>
</feature>
<dbReference type="Gene3D" id="1.10.555.10">
    <property type="entry name" value="Rho GTPase activation protein"/>
    <property type="match status" value="1"/>
</dbReference>